<dbReference type="Pfam" id="PF00173">
    <property type="entry name" value="Cyt-b5"/>
    <property type="match status" value="1"/>
</dbReference>
<dbReference type="PROSITE" id="PS50255">
    <property type="entry name" value="CYTOCHROME_B5_2"/>
    <property type="match status" value="1"/>
</dbReference>
<dbReference type="GO" id="GO:0050464">
    <property type="term" value="F:nitrate reductase (NADPH) activity"/>
    <property type="evidence" value="ECO:0007669"/>
    <property type="project" value="UniProtKB-EC"/>
</dbReference>
<proteinExistence type="inferred from homology"/>
<dbReference type="PANTHER" id="PTHR19372:SF7">
    <property type="entry name" value="SULFITE OXIDASE, MITOCHONDRIAL"/>
    <property type="match status" value="1"/>
</dbReference>
<feature type="domain" description="Cytochrome b5 heme-binding" evidence="12">
    <location>
        <begin position="369"/>
        <end position="437"/>
    </location>
</feature>
<evidence type="ECO:0000256" key="5">
    <source>
        <dbReference type="ARBA" id="ARBA00022617"/>
    </source>
</evidence>
<dbReference type="GO" id="GO:0008482">
    <property type="term" value="F:sulfite oxidase activity"/>
    <property type="evidence" value="ECO:0007669"/>
    <property type="project" value="TreeGrafter"/>
</dbReference>
<evidence type="ECO:0000259" key="12">
    <source>
        <dbReference type="PROSITE" id="PS50255"/>
    </source>
</evidence>
<dbReference type="Pfam" id="PF03404">
    <property type="entry name" value="Mo-co_dimer"/>
    <property type="match status" value="1"/>
</dbReference>
<evidence type="ECO:0000256" key="2">
    <source>
        <dbReference type="ARBA" id="ARBA00012673"/>
    </source>
</evidence>
<keyword evidence="6 10" id="KW-0479">Metal-binding</keyword>
<dbReference type="SUPFAM" id="SSF55856">
    <property type="entry name" value="Cytochrome b5-like heme/steroid binding domain"/>
    <property type="match status" value="1"/>
</dbReference>
<comment type="similarity">
    <text evidence="10">Belongs to the cytochrome b5 family.</text>
</comment>
<keyword evidence="7" id="KW-0560">Oxidoreductase</keyword>
<comment type="catalytic activity">
    <reaction evidence="9">
        <text>nitrite + NADP(+) + H2O = nitrate + NADPH + H(+)</text>
        <dbReference type="Rhea" id="RHEA:19061"/>
        <dbReference type="ChEBI" id="CHEBI:15377"/>
        <dbReference type="ChEBI" id="CHEBI:15378"/>
        <dbReference type="ChEBI" id="CHEBI:16301"/>
        <dbReference type="ChEBI" id="CHEBI:17632"/>
        <dbReference type="ChEBI" id="CHEBI:57783"/>
        <dbReference type="ChEBI" id="CHEBI:58349"/>
        <dbReference type="EC" id="1.7.1.3"/>
    </reaction>
</comment>
<dbReference type="Gene3D" id="3.90.420.10">
    <property type="entry name" value="Oxidoreductase, molybdopterin-binding domain"/>
    <property type="match status" value="1"/>
</dbReference>
<dbReference type="GO" id="GO:0006790">
    <property type="term" value="P:sulfur compound metabolic process"/>
    <property type="evidence" value="ECO:0007669"/>
    <property type="project" value="TreeGrafter"/>
</dbReference>
<evidence type="ECO:0000256" key="6">
    <source>
        <dbReference type="ARBA" id="ARBA00022723"/>
    </source>
</evidence>
<keyword evidence="4" id="KW-0500">Molybdenum</keyword>
<keyword evidence="14" id="KW-1185">Reference proteome</keyword>
<dbReference type="SMART" id="SM01117">
    <property type="entry name" value="Cyt-b5"/>
    <property type="match status" value="1"/>
</dbReference>
<dbReference type="InterPro" id="IPR008335">
    <property type="entry name" value="Mopterin_OxRdtase_euk"/>
</dbReference>
<dbReference type="PRINTS" id="PR00363">
    <property type="entry name" value="CYTOCHROMEB5"/>
</dbReference>
<feature type="non-terminal residue" evidence="13">
    <location>
        <position position="437"/>
    </location>
</feature>
<dbReference type="InterPro" id="IPR005066">
    <property type="entry name" value="MoCF_OxRdtse_dimer"/>
</dbReference>
<dbReference type="InterPro" id="IPR036374">
    <property type="entry name" value="OxRdtase_Mopterin-bd_sf"/>
</dbReference>
<dbReference type="InterPro" id="IPR001199">
    <property type="entry name" value="Cyt_B5-like_heme/steroid-bd"/>
</dbReference>
<gene>
    <name evidence="13" type="ORF">HK097_003388</name>
</gene>
<dbReference type="Pfam" id="PF00174">
    <property type="entry name" value="Oxidored_molyb"/>
    <property type="match status" value="1"/>
</dbReference>
<keyword evidence="5 10" id="KW-0349">Heme</keyword>
<dbReference type="InterPro" id="IPR018506">
    <property type="entry name" value="Cyt_B5_heme-BS"/>
</dbReference>
<dbReference type="Gene3D" id="3.10.120.10">
    <property type="entry name" value="Cytochrome b5-like heme/steroid binding domain"/>
    <property type="match status" value="1"/>
</dbReference>
<accession>A0AAD5S2J4</accession>
<dbReference type="InterPro" id="IPR036400">
    <property type="entry name" value="Cyt_B5-like_heme/steroid_sf"/>
</dbReference>
<evidence type="ECO:0000256" key="10">
    <source>
        <dbReference type="RuleBase" id="RU362121"/>
    </source>
</evidence>
<keyword evidence="8 10" id="KW-0408">Iron</keyword>
<evidence type="ECO:0000313" key="13">
    <source>
        <dbReference type="EMBL" id="KAJ3037748.1"/>
    </source>
</evidence>
<evidence type="ECO:0000256" key="3">
    <source>
        <dbReference type="ARBA" id="ARBA00015499"/>
    </source>
</evidence>
<evidence type="ECO:0000256" key="1">
    <source>
        <dbReference type="ARBA" id="ARBA00001924"/>
    </source>
</evidence>
<dbReference type="GO" id="GO:0030151">
    <property type="term" value="F:molybdenum ion binding"/>
    <property type="evidence" value="ECO:0007669"/>
    <property type="project" value="InterPro"/>
</dbReference>
<sequence length="437" mass="48741">MTDLLSLPSLTIPVTLTCCGNRRQEQNFTRKSAGFKWGPGAVSTSTWTGVPIREVLRFAGFPMDGSVDYSKYWVETEGGDSLPKGKYATAVPMSRIMDLSSDMMLAYAMNGKVLPPDHGYPLRVLLPGYIGGRMVKWLNKITITDKLCTNVFHLTDNRVLPPPPVGPATVEEAVSGGWWNKPEYIVNERNINSVIAFPAHEEVLDTLPLIAAGQTTPISGYAYSGGGRQVTRVEFSLDGGATWTLVDKITYDYETRHNDKFWCWFKWEHQVGVRELLMAKDREMVVRAWDIALNTQPEKLTWNLLGMLNNCWYRVKMEVSDDFSITFIHPTNVTGRGRPGWMVPPNEDGTPSTTGGTAAPAKPKVKVPEAYYHPTEIAKHNTKKSCWIILWGIVIDCTKYLKLHPGGDKSILIVGGKDATEDFDAIHSKMAKSLAER</sequence>
<dbReference type="PROSITE" id="PS00191">
    <property type="entry name" value="CYTOCHROME_B5_1"/>
    <property type="match status" value="1"/>
</dbReference>
<evidence type="ECO:0000256" key="11">
    <source>
        <dbReference type="SAM" id="MobiDB-lite"/>
    </source>
</evidence>
<dbReference type="Gene3D" id="2.60.40.650">
    <property type="match status" value="1"/>
</dbReference>
<dbReference type="EMBL" id="JADGJD010001799">
    <property type="protein sequence ID" value="KAJ3037748.1"/>
    <property type="molecule type" value="Genomic_DNA"/>
</dbReference>
<dbReference type="GO" id="GO:0043546">
    <property type="term" value="F:molybdopterin cofactor binding"/>
    <property type="evidence" value="ECO:0007669"/>
    <property type="project" value="TreeGrafter"/>
</dbReference>
<name>A0AAD5S2J4_9FUNG</name>
<evidence type="ECO:0000256" key="8">
    <source>
        <dbReference type="ARBA" id="ARBA00023004"/>
    </source>
</evidence>
<dbReference type="SUPFAM" id="SSF81296">
    <property type="entry name" value="E set domains"/>
    <property type="match status" value="1"/>
</dbReference>
<dbReference type="SUPFAM" id="SSF56524">
    <property type="entry name" value="Oxidoreductase molybdopterin-binding domain"/>
    <property type="match status" value="1"/>
</dbReference>
<evidence type="ECO:0000256" key="7">
    <source>
        <dbReference type="ARBA" id="ARBA00023002"/>
    </source>
</evidence>
<dbReference type="AlphaFoldDB" id="A0AAD5S2J4"/>
<dbReference type="GO" id="GO:0020037">
    <property type="term" value="F:heme binding"/>
    <property type="evidence" value="ECO:0007669"/>
    <property type="project" value="UniProtKB-UniRule"/>
</dbReference>
<feature type="compositionally biased region" description="Low complexity" evidence="11">
    <location>
        <begin position="349"/>
        <end position="361"/>
    </location>
</feature>
<feature type="region of interest" description="Disordered" evidence="11">
    <location>
        <begin position="338"/>
        <end position="361"/>
    </location>
</feature>
<dbReference type="PANTHER" id="PTHR19372">
    <property type="entry name" value="SULFITE REDUCTASE"/>
    <property type="match status" value="1"/>
</dbReference>
<comment type="caution">
    <text evidence="13">The sequence shown here is derived from an EMBL/GenBank/DDBJ whole genome shotgun (WGS) entry which is preliminary data.</text>
</comment>
<dbReference type="PRINTS" id="PR00407">
    <property type="entry name" value="EUMOPTERIN"/>
</dbReference>
<evidence type="ECO:0000256" key="4">
    <source>
        <dbReference type="ARBA" id="ARBA00022505"/>
    </source>
</evidence>
<evidence type="ECO:0000256" key="9">
    <source>
        <dbReference type="ARBA" id="ARBA00049155"/>
    </source>
</evidence>
<organism evidence="13 14">
    <name type="scientific">Rhizophlyctis rosea</name>
    <dbReference type="NCBI Taxonomy" id="64517"/>
    <lineage>
        <taxon>Eukaryota</taxon>
        <taxon>Fungi</taxon>
        <taxon>Fungi incertae sedis</taxon>
        <taxon>Chytridiomycota</taxon>
        <taxon>Chytridiomycota incertae sedis</taxon>
        <taxon>Chytridiomycetes</taxon>
        <taxon>Rhizophlyctidales</taxon>
        <taxon>Rhizophlyctidaceae</taxon>
        <taxon>Rhizophlyctis</taxon>
    </lineage>
</organism>
<evidence type="ECO:0000313" key="14">
    <source>
        <dbReference type="Proteomes" id="UP001212841"/>
    </source>
</evidence>
<dbReference type="Proteomes" id="UP001212841">
    <property type="component" value="Unassembled WGS sequence"/>
</dbReference>
<protein>
    <recommendedName>
        <fullName evidence="3">Nitrate reductase [NADPH]</fullName>
        <ecNumber evidence="2">1.7.1.3</ecNumber>
    </recommendedName>
</protein>
<dbReference type="EC" id="1.7.1.3" evidence="2"/>
<dbReference type="InterPro" id="IPR000572">
    <property type="entry name" value="OxRdtase_Mopterin-bd_dom"/>
</dbReference>
<comment type="cofactor">
    <cofactor evidence="1">
        <name>Mo-molybdopterin</name>
        <dbReference type="ChEBI" id="CHEBI:71302"/>
    </cofactor>
</comment>
<dbReference type="InterPro" id="IPR014756">
    <property type="entry name" value="Ig_E-set"/>
</dbReference>
<reference evidence="13" key="1">
    <citation type="submission" date="2020-05" db="EMBL/GenBank/DDBJ databases">
        <title>Phylogenomic resolution of chytrid fungi.</title>
        <authorList>
            <person name="Stajich J.E."/>
            <person name="Amses K."/>
            <person name="Simmons R."/>
            <person name="Seto K."/>
            <person name="Myers J."/>
            <person name="Bonds A."/>
            <person name="Quandt C.A."/>
            <person name="Barry K."/>
            <person name="Liu P."/>
            <person name="Grigoriev I."/>
            <person name="Longcore J.E."/>
            <person name="James T.Y."/>
        </authorList>
    </citation>
    <scope>NUCLEOTIDE SEQUENCE</scope>
    <source>
        <strain evidence="13">JEL0318</strain>
    </source>
</reference>